<name>A0ACC2I4P5_9PLEO</name>
<comment type="caution">
    <text evidence="1">The sequence shown here is derived from an EMBL/GenBank/DDBJ whole genome shotgun (WGS) entry which is preliminary data.</text>
</comment>
<accession>A0ACC2I4P5</accession>
<dbReference type="Proteomes" id="UP001153331">
    <property type="component" value="Unassembled WGS sequence"/>
</dbReference>
<sequence>MLLLLSTCVLSSLAAAQMIGQYTNDHDQNSSAISIVNGRVFTPGLAIIASPQPNTPMGGDFLHIALDISGDGALPFPPESNPDAATRFHSIKLYLTSAKLERNLTISNGTTNTPPMANILEQEEGSTVKHVNFEWPLCLVGDGGDAKGSPPRDYNISIHQSFRLNGSDFYTIFDLPINIINSIDKVPGKEQLLTDPKPGPLSADGGRLECDMLENTFLGQNELSESVQNPASQPYGVSGNLKVGDAGNGGSSDSQSGAPAAGSALNMGMAWATIPVALLTWTLW</sequence>
<evidence type="ECO:0000313" key="1">
    <source>
        <dbReference type="EMBL" id="KAJ8110105.1"/>
    </source>
</evidence>
<keyword evidence="2" id="KW-1185">Reference proteome</keyword>
<protein>
    <submittedName>
        <fullName evidence="1">Uncharacterized protein</fullName>
    </submittedName>
</protein>
<proteinExistence type="predicted"/>
<organism evidence="1 2">
    <name type="scientific">Boeremia exigua</name>
    <dbReference type="NCBI Taxonomy" id="749465"/>
    <lineage>
        <taxon>Eukaryota</taxon>
        <taxon>Fungi</taxon>
        <taxon>Dikarya</taxon>
        <taxon>Ascomycota</taxon>
        <taxon>Pezizomycotina</taxon>
        <taxon>Dothideomycetes</taxon>
        <taxon>Pleosporomycetidae</taxon>
        <taxon>Pleosporales</taxon>
        <taxon>Pleosporineae</taxon>
        <taxon>Didymellaceae</taxon>
        <taxon>Boeremia</taxon>
    </lineage>
</organism>
<evidence type="ECO:0000313" key="2">
    <source>
        <dbReference type="Proteomes" id="UP001153331"/>
    </source>
</evidence>
<reference evidence="1" key="1">
    <citation type="submission" date="2022-11" db="EMBL/GenBank/DDBJ databases">
        <title>Genome Sequence of Boeremia exigua.</title>
        <authorList>
            <person name="Buettner E."/>
        </authorList>
    </citation>
    <scope>NUCLEOTIDE SEQUENCE</scope>
    <source>
        <strain evidence="1">CU02</strain>
    </source>
</reference>
<dbReference type="EMBL" id="JAPHNI010000536">
    <property type="protein sequence ID" value="KAJ8110105.1"/>
    <property type="molecule type" value="Genomic_DNA"/>
</dbReference>
<gene>
    <name evidence="1" type="ORF">OPT61_g6969</name>
</gene>